<dbReference type="Proteomes" id="UP000238762">
    <property type="component" value="Unassembled WGS sequence"/>
</dbReference>
<feature type="transmembrane region" description="Helical" evidence="1">
    <location>
        <begin position="164"/>
        <end position="187"/>
    </location>
</feature>
<proteinExistence type="predicted"/>
<reference evidence="2 3" key="2">
    <citation type="submission" date="2018-03" db="EMBL/GenBank/DDBJ databases">
        <title>The ancient ancestry and fast evolution of plastids.</title>
        <authorList>
            <person name="Moore K.R."/>
            <person name="Magnabosco C."/>
            <person name="Momper L."/>
            <person name="Gold D.A."/>
            <person name="Bosak T."/>
            <person name="Fournier G.P."/>
        </authorList>
    </citation>
    <scope>NUCLEOTIDE SEQUENCE [LARGE SCALE GENOMIC DNA]</scope>
    <source>
        <strain evidence="2 3">CCAP 1448/3</strain>
    </source>
</reference>
<feature type="transmembrane region" description="Helical" evidence="1">
    <location>
        <begin position="274"/>
        <end position="295"/>
    </location>
</feature>
<comment type="caution">
    <text evidence="2">The sequence shown here is derived from an EMBL/GenBank/DDBJ whole genome shotgun (WGS) entry which is preliminary data.</text>
</comment>
<dbReference type="AlphaFoldDB" id="A0A2T1BY52"/>
<dbReference type="InterPro" id="IPR024464">
    <property type="entry name" value="DUF2391"/>
</dbReference>
<feature type="transmembrane region" description="Helical" evidence="1">
    <location>
        <begin position="87"/>
        <end position="108"/>
    </location>
</feature>
<keyword evidence="1" id="KW-1133">Transmembrane helix</keyword>
<evidence type="ECO:0000313" key="2">
    <source>
        <dbReference type="EMBL" id="PSB00932.1"/>
    </source>
</evidence>
<reference evidence="2 3" key="1">
    <citation type="submission" date="2018-02" db="EMBL/GenBank/DDBJ databases">
        <authorList>
            <person name="Cohen D.B."/>
            <person name="Kent A.D."/>
        </authorList>
    </citation>
    <scope>NUCLEOTIDE SEQUENCE [LARGE SCALE GENOMIC DNA]</scope>
    <source>
        <strain evidence="2 3">CCAP 1448/3</strain>
    </source>
</reference>
<dbReference type="InterPro" id="IPR013416">
    <property type="entry name" value="CHP02587_IM"/>
</dbReference>
<feature type="transmembrane region" description="Helical" evidence="1">
    <location>
        <begin position="50"/>
        <end position="67"/>
    </location>
</feature>
<feature type="transmembrane region" description="Helical" evidence="1">
    <location>
        <begin position="245"/>
        <end position="262"/>
    </location>
</feature>
<sequence>MRNQLQIKKKRNSYVRELKDIIRGICGGCLFGVPLIYTMEVWWIGSAANPATLLTIISITFILLFWLNRTEGFRKRSRSINRSYETLAETIEAMAIGLICSAFLLLILQELTIETALSESVGKIVYESVPFSIGVCLANQLLGDSRNGKSTNSGSVNRSQDEDALNATLSDLGATLVGAIVIAFNIAPTDEIPMLAAATSEFWLLVLMATSLLISYALVFESGFSDQQKRREQKGIFQKPISETMACYIVSLGAAALMLLFFQKLSLSDPLMMWLEYTLLLGLPATIGGAAGRLAI</sequence>
<dbReference type="OrthoDB" id="147125at2"/>
<dbReference type="RefSeq" id="WP_106291022.1">
    <property type="nucleotide sequence ID" value="NZ_CAWNTC010000184.1"/>
</dbReference>
<feature type="transmembrane region" description="Helical" evidence="1">
    <location>
        <begin position="202"/>
        <end position="224"/>
    </location>
</feature>
<organism evidence="2 3">
    <name type="scientific">Merismopedia glauca CCAP 1448/3</name>
    <dbReference type="NCBI Taxonomy" id="1296344"/>
    <lineage>
        <taxon>Bacteria</taxon>
        <taxon>Bacillati</taxon>
        <taxon>Cyanobacteriota</taxon>
        <taxon>Cyanophyceae</taxon>
        <taxon>Synechococcales</taxon>
        <taxon>Merismopediaceae</taxon>
        <taxon>Merismopedia</taxon>
    </lineage>
</organism>
<dbReference type="Pfam" id="PF09622">
    <property type="entry name" value="DUF2391"/>
    <property type="match status" value="1"/>
</dbReference>
<protein>
    <submittedName>
        <fullName evidence="2">TIGR02587 family membrane protein</fullName>
    </submittedName>
</protein>
<accession>A0A2T1BY52</accession>
<dbReference type="NCBIfam" id="TIGR02587">
    <property type="entry name" value="TIGR02587 family membrane protein"/>
    <property type="match status" value="1"/>
</dbReference>
<evidence type="ECO:0000313" key="3">
    <source>
        <dbReference type="Proteomes" id="UP000238762"/>
    </source>
</evidence>
<gene>
    <name evidence="2" type="ORF">C7B64_20930</name>
</gene>
<keyword evidence="1" id="KW-0472">Membrane</keyword>
<evidence type="ECO:0000256" key="1">
    <source>
        <dbReference type="SAM" id="Phobius"/>
    </source>
</evidence>
<dbReference type="EMBL" id="PVWJ01000146">
    <property type="protein sequence ID" value="PSB00932.1"/>
    <property type="molecule type" value="Genomic_DNA"/>
</dbReference>
<name>A0A2T1BY52_9CYAN</name>
<keyword evidence="1" id="KW-0812">Transmembrane</keyword>
<feature type="transmembrane region" description="Helical" evidence="1">
    <location>
        <begin position="21"/>
        <end position="44"/>
    </location>
</feature>
<keyword evidence="3" id="KW-1185">Reference proteome</keyword>
<feature type="transmembrane region" description="Helical" evidence="1">
    <location>
        <begin position="124"/>
        <end position="143"/>
    </location>
</feature>